<evidence type="ECO:0000313" key="1">
    <source>
        <dbReference type="EMBL" id="PQO35335.1"/>
    </source>
</evidence>
<comment type="caution">
    <text evidence="1">The sequence shown here is derived from an EMBL/GenBank/DDBJ whole genome shotgun (WGS) entry which is preliminary data.</text>
</comment>
<accession>A0A2S8FT33</accession>
<gene>
    <name evidence="1" type="ORF">C5Y83_10945</name>
</gene>
<dbReference type="Proteomes" id="UP000238322">
    <property type="component" value="Unassembled WGS sequence"/>
</dbReference>
<dbReference type="AlphaFoldDB" id="A0A2S8FT33"/>
<protein>
    <submittedName>
        <fullName evidence="1">Uncharacterized protein</fullName>
    </submittedName>
</protein>
<evidence type="ECO:0000313" key="2">
    <source>
        <dbReference type="Proteomes" id="UP000238322"/>
    </source>
</evidence>
<proteinExistence type="predicted"/>
<reference evidence="1 2" key="1">
    <citation type="submission" date="2018-02" db="EMBL/GenBank/DDBJ databases">
        <title>Comparative genomes isolates from brazilian mangrove.</title>
        <authorList>
            <person name="Araujo J.E."/>
            <person name="Taketani R.G."/>
            <person name="Silva M.C.P."/>
            <person name="Loureco M.V."/>
            <person name="Andreote F.D."/>
        </authorList>
    </citation>
    <scope>NUCLEOTIDE SEQUENCE [LARGE SCALE GENOMIC DNA]</scope>
    <source>
        <strain evidence="1 2">Hex-1 MGV</strain>
    </source>
</reference>
<dbReference type="EMBL" id="PUHY01000008">
    <property type="protein sequence ID" value="PQO35335.1"/>
    <property type="molecule type" value="Genomic_DNA"/>
</dbReference>
<dbReference type="RefSeq" id="WP_105329727.1">
    <property type="nucleotide sequence ID" value="NZ_PUHY01000008.1"/>
</dbReference>
<name>A0A2S8FT33_9BACT</name>
<sequence length="156" mass="16205">MFSFITDPLFLGLAGAVYILFIHKPKEDDATKPAPKTDTAADPIGGIVGVVEAKILEKAQQAAAGAGLDIVAKALGAVARGDSIALANVAETLAENLPTTAGRKYLLGRAFNSFVSDLAANDPAEFAKLSGEMNNKKKDIADAATRMSTNSDLQSQ</sequence>
<organism evidence="1 2">
    <name type="scientific">Blastopirellula marina</name>
    <dbReference type="NCBI Taxonomy" id="124"/>
    <lineage>
        <taxon>Bacteria</taxon>
        <taxon>Pseudomonadati</taxon>
        <taxon>Planctomycetota</taxon>
        <taxon>Planctomycetia</taxon>
        <taxon>Pirellulales</taxon>
        <taxon>Pirellulaceae</taxon>
        <taxon>Blastopirellula</taxon>
    </lineage>
</organism>